<reference evidence="1 2" key="1">
    <citation type="journal article" date="2012" name="G3 (Bethesda)">
        <title>Pichia sorbitophila, an interspecies yeast hybrid reveals early steps of genome resolution following polyploidization.</title>
        <authorList>
            <person name="Leh Louis V."/>
            <person name="Despons L."/>
            <person name="Friedrich A."/>
            <person name="Martin T."/>
            <person name="Durrens P."/>
            <person name="Casaregola S."/>
            <person name="Neuveglise C."/>
            <person name="Fairhead C."/>
            <person name="Marck C."/>
            <person name="Cruz J.A."/>
            <person name="Straub M.L."/>
            <person name="Kugler V."/>
            <person name="Sacerdot C."/>
            <person name="Uzunov Z."/>
            <person name="Thierry A."/>
            <person name="Weiss S."/>
            <person name="Bleykasten C."/>
            <person name="De Montigny J."/>
            <person name="Jacques N."/>
            <person name="Jung P."/>
            <person name="Lemaire M."/>
            <person name="Mallet S."/>
            <person name="Morel G."/>
            <person name="Richard G.F."/>
            <person name="Sarkar A."/>
            <person name="Savel G."/>
            <person name="Schacherer J."/>
            <person name="Seret M.L."/>
            <person name="Talla E."/>
            <person name="Samson G."/>
            <person name="Jubin C."/>
            <person name="Poulain J."/>
            <person name="Vacherie B."/>
            <person name="Barbe V."/>
            <person name="Pelletier E."/>
            <person name="Sherman D.J."/>
            <person name="Westhof E."/>
            <person name="Weissenbach J."/>
            <person name="Baret P.V."/>
            <person name="Wincker P."/>
            <person name="Gaillardin C."/>
            <person name="Dujon B."/>
            <person name="Souciet J.L."/>
        </authorList>
    </citation>
    <scope>NUCLEOTIDE SEQUENCE [LARGE SCALE GENOMIC DNA]</scope>
    <source>
        <strain evidence="2">ATCC MYA-4447 / BCRC 22081 / CBS 7064 / NBRC 10061 / NRRL Y-12695</strain>
    </source>
</reference>
<dbReference type="HOGENOM" id="CLU_2171963_0_0_1"/>
<dbReference type="AlphaFoldDB" id="G8Y4L7"/>
<sequence length="110" mass="12449">MLPSSFLCYDSPHAPLSRHISQKANQQKTICYTMTSSYATRDSNDCCREGGMLHVDENVQKYHHIRGTAHGGQHMRVSCSHKMGHFESDAGDEHIDQKCSGGYEGRHHCW</sequence>
<evidence type="ECO:0000313" key="2">
    <source>
        <dbReference type="Proteomes" id="UP000005222"/>
    </source>
</evidence>
<name>G8Y4L7_PICSO</name>
<evidence type="ECO:0000313" key="1">
    <source>
        <dbReference type="EMBL" id="CCE85635.1"/>
    </source>
</evidence>
<proteinExistence type="predicted"/>
<dbReference type="InParanoid" id="G8Y4L7"/>
<gene>
    <name evidence="1" type="primary">Piso0_005251</name>
    <name evidence="1" type="ORF">GNLVRS01_PISO0M10770g</name>
</gene>
<protein>
    <submittedName>
        <fullName evidence="1">Piso0_005251 protein</fullName>
    </submittedName>
</protein>
<accession>G8Y4L7</accession>
<keyword evidence="2" id="KW-1185">Reference proteome</keyword>
<dbReference type="EMBL" id="FO082047">
    <property type="protein sequence ID" value="CCE85635.1"/>
    <property type="molecule type" value="Genomic_DNA"/>
</dbReference>
<organism evidence="1 2">
    <name type="scientific">Pichia sorbitophila (strain ATCC MYA-4447 / BCRC 22081 / CBS 7064 / NBRC 10061 / NRRL Y-12695)</name>
    <name type="common">Hybrid yeast</name>
    <dbReference type="NCBI Taxonomy" id="559304"/>
    <lineage>
        <taxon>Eukaryota</taxon>
        <taxon>Fungi</taxon>
        <taxon>Dikarya</taxon>
        <taxon>Ascomycota</taxon>
        <taxon>Saccharomycotina</taxon>
        <taxon>Pichiomycetes</taxon>
        <taxon>Debaryomycetaceae</taxon>
        <taxon>Millerozyma</taxon>
    </lineage>
</organism>
<dbReference type="Proteomes" id="UP000005222">
    <property type="component" value="Chromosome M"/>
</dbReference>